<dbReference type="InterPro" id="IPR036431">
    <property type="entry name" value="ARID_dom_sf"/>
</dbReference>
<dbReference type="AlphaFoldDB" id="A0A9K3HA18"/>
<dbReference type="CDD" id="cd16100">
    <property type="entry name" value="ARID"/>
    <property type="match status" value="1"/>
</dbReference>
<keyword evidence="4" id="KW-1185">Reference proteome</keyword>
<dbReference type="SUPFAM" id="SSF46774">
    <property type="entry name" value="ARID-like"/>
    <property type="match status" value="1"/>
</dbReference>
<dbReference type="EMBL" id="MNCJ02000328">
    <property type="protein sequence ID" value="KAF5772480.1"/>
    <property type="molecule type" value="Genomic_DNA"/>
</dbReference>
<accession>A0A9K3HA18</accession>
<dbReference type="Pfam" id="PF01388">
    <property type="entry name" value="ARID"/>
    <property type="match status" value="1"/>
</dbReference>
<feature type="region of interest" description="Disordered" evidence="1">
    <location>
        <begin position="136"/>
        <end position="165"/>
    </location>
</feature>
<dbReference type="InterPro" id="IPR001606">
    <property type="entry name" value="ARID_dom"/>
</dbReference>
<comment type="caution">
    <text evidence="3">The sequence shown here is derived from an EMBL/GenBank/DDBJ whole genome shotgun (WGS) entry which is preliminary data.</text>
</comment>
<dbReference type="PROSITE" id="PS51011">
    <property type="entry name" value="ARID"/>
    <property type="match status" value="1"/>
</dbReference>
<dbReference type="Gene3D" id="1.10.150.60">
    <property type="entry name" value="ARID DNA-binding domain"/>
    <property type="match status" value="1"/>
</dbReference>
<dbReference type="PANTHER" id="PTHR46410:SF26">
    <property type="entry name" value="BULB-TYPE LECTIN DOMAIN-CONTAINING PROTEIN-RELATED"/>
    <property type="match status" value="1"/>
</dbReference>
<dbReference type="Gramene" id="mRNA:HanXRQr2_Chr13g0577471">
    <property type="protein sequence ID" value="CDS:HanXRQr2_Chr13g0577471.1"/>
    <property type="gene ID" value="HanXRQr2_Chr13g0577471"/>
</dbReference>
<evidence type="ECO:0000256" key="1">
    <source>
        <dbReference type="SAM" id="MobiDB-lite"/>
    </source>
</evidence>
<evidence type="ECO:0000313" key="4">
    <source>
        <dbReference type="Proteomes" id="UP000215914"/>
    </source>
</evidence>
<feature type="domain" description="ARID" evidence="2">
    <location>
        <begin position="32"/>
        <end position="127"/>
    </location>
</feature>
<feature type="compositionally biased region" description="Basic and acidic residues" evidence="1">
    <location>
        <begin position="141"/>
        <end position="153"/>
    </location>
</feature>
<reference evidence="3" key="1">
    <citation type="journal article" date="2017" name="Nature">
        <title>The sunflower genome provides insights into oil metabolism, flowering and Asterid evolution.</title>
        <authorList>
            <person name="Badouin H."/>
            <person name="Gouzy J."/>
            <person name="Grassa C.J."/>
            <person name="Murat F."/>
            <person name="Staton S.E."/>
            <person name="Cottret L."/>
            <person name="Lelandais-Briere C."/>
            <person name="Owens G.L."/>
            <person name="Carrere S."/>
            <person name="Mayjonade B."/>
            <person name="Legrand L."/>
            <person name="Gill N."/>
            <person name="Kane N.C."/>
            <person name="Bowers J.E."/>
            <person name="Hubner S."/>
            <person name="Bellec A."/>
            <person name="Berard A."/>
            <person name="Berges H."/>
            <person name="Blanchet N."/>
            <person name="Boniface M.C."/>
            <person name="Brunel D."/>
            <person name="Catrice O."/>
            <person name="Chaidir N."/>
            <person name="Claudel C."/>
            <person name="Donnadieu C."/>
            <person name="Faraut T."/>
            <person name="Fievet G."/>
            <person name="Helmstetter N."/>
            <person name="King M."/>
            <person name="Knapp S.J."/>
            <person name="Lai Z."/>
            <person name="Le Paslier M.C."/>
            <person name="Lippi Y."/>
            <person name="Lorenzon L."/>
            <person name="Mandel J.R."/>
            <person name="Marage G."/>
            <person name="Marchand G."/>
            <person name="Marquand E."/>
            <person name="Bret-Mestries E."/>
            <person name="Morien E."/>
            <person name="Nambeesan S."/>
            <person name="Nguyen T."/>
            <person name="Pegot-Espagnet P."/>
            <person name="Pouilly N."/>
            <person name="Raftis F."/>
            <person name="Sallet E."/>
            <person name="Schiex T."/>
            <person name="Thomas J."/>
            <person name="Vandecasteele C."/>
            <person name="Vares D."/>
            <person name="Vear F."/>
            <person name="Vautrin S."/>
            <person name="Crespi M."/>
            <person name="Mangin B."/>
            <person name="Burke J.M."/>
            <person name="Salse J."/>
            <person name="Munos S."/>
            <person name="Vincourt P."/>
            <person name="Rieseberg L.H."/>
            <person name="Langlade N.B."/>
        </authorList>
    </citation>
    <scope>NUCLEOTIDE SEQUENCE</scope>
    <source>
        <tissue evidence="3">Leaves</tissue>
    </source>
</reference>
<dbReference type="PANTHER" id="PTHR46410">
    <property type="entry name" value="AT-RICH INTERACTIVE DOMAIN-CONTAINING PROTEIN 2"/>
    <property type="match status" value="1"/>
</dbReference>
<gene>
    <name evidence="3" type="ORF">HanXRQr2_Chr13g0577471</name>
</gene>
<dbReference type="GO" id="GO:0003677">
    <property type="term" value="F:DNA binding"/>
    <property type="evidence" value="ECO:0007669"/>
    <property type="project" value="InterPro"/>
</dbReference>
<protein>
    <submittedName>
        <fullName evidence="3">Transcription factor &amp; chromatin remodeling ARID family</fullName>
    </submittedName>
</protein>
<dbReference type="Proteomes" id="UP000215914">
    <property type="component" value="Unassembled WGS sequence"/>
</dbReference>
<evidence type="ECO:0000259" key="2">
    <source>
        <dbReference type="PROSITE" id="PS51011"/>
    </source>
</evidence>
<organism evidence="3 4">
    <name type="scientific">Helianthus annuus</name>
    <name type="common">Common sunflower</name>
    <dbReference type="NCBI Taxonomy" id="4232"/>
    <lineage>
        <taxon>Eukaryota</taxon>
        <taxon>Viridiplantae</taxon>
        <taxon>Streptophyta</taxon>
        <taxon>Embryophyta</taxon>
        <taxon>Tracheophyta</taxon>
        <taxon>Spermatophyta</taxon>
        <taxon>Magnoliopsida</taxon>
        <taxon>eudicotyledons</taxon>
        <taxon>Gunneridae</taxon>
        <taxon>Pentapetalae</taxon>
        <taxon>asterids</taxon>
        <taxon>campanulids</taxon>
        <taxon>Asterales</taxon>
        <taxon>Asteraceae</taxon>
        <taxon>Asteroideae</taxon>
        <taxon>Heliantheae alliance</taxon>
        <taxon>Heliantheae</taxon>
        <taxon>Helianthus</taxon>
    </lineage>
</organism>
<name>A0A9K3HA18_HELAN</name>
<reference evidence="3" key="2">
    <citation type="submission" date="2020-06" db="EMBL/GenBank/DDBJ databases">
        <title>Helianthus annuus Genome sequencing and assembly Release 2.</title>
        <authorList>
            <person name="Gouzy J."/>
            <person name="Langlade N."/>
            <person name="Munos S."/>
        </authorList>
    </citation>
    <scope>NUCLEOTIDE SEQUENCE</scope>
    <source>
        <tissue evidence="3">Leaves</tissue>
    </source>
</reference>
<proteinExistence type="predicted"/>
<evidence type="ECO:0000313" key="3">
    <source>
        <dbReference type="EMBL" id="KAF5772480.1"/>
    </source>
</evidence>
<sequence>MILQSMKFKEFQDCKALLDMLDESEYVMKYKYVIEGKFEEMIEWFLQVKMGIYTRPVPVYMSNNKKVNLLELYMVVKREGGHRIVTSNNLWAMVSKDMGHNYEDGEYMRIVYAMYLDVIIYYYKFKTIPGNVRENQSRGVAENDDRAAEEGRRTRSTGCMPDDDR</sequence>